<evidence type="ECO:0000256" key="1">
    <source>
        <dbReference type="SAM" id="SignalP"/>
    </source>
</evidence>
<sequence length="291" mass="33361">MLLLLLFIVLPILSTNVSPLSIFVKISWRENGEGLKYYQYLDDKPSKRFNLELTSSLLDNPIYGQTNGYDTYHFLPDDLVGKDGSLITFFNLGVSMNGNNSVKGSIDNIENNSIVYIIIHPDKTKYIKITKENKHFEGFLDLFKNPVRVLQFNLKAKFDSHQNLNLKIECMNPNGEPFAAGFDSNGLKEEFQTYYINTKVCPNDQYILTIFNDKYALNCDPSIHSPNKLNYYEIEFNALNSQPTCKLVNSEQTVINNYFHLINEDQINLMGLMDKIFVEENGTEIQGGNFI</sequence>
<evidence type="ECO:0000313" key="2">
    <source>
        <dbReference type="EMBL" id="CAD2199914.1"/>
    </source>
</evidence>
<feature type="signal peptide" evidence="1">
    <location>
        <begin position="1"/>
        <end position="19"/>
    </location>
</feature>
<accession>A0A6V7XKQ3</accession>
<protein>
    <submittedName>
        <fullName evidence="2">Uncharacterized protein</fullName>
    </submittedName>
</protein>
<organism evidence="2 3">
    <name type="scientific">Meloidogyne enterolobii</name>
    <name type="common">Root-knot nematode worm</name>
    <name type="synonym">Meloidogyne mayaguensis</name>
    <dbReference type="NCBI Taxonomy" id="390850"/>
    <lineage>
        <taxon>Eukaryota</taxon>
        <taxon>Metazoa</taxon>
        <taxon>Ecdysozoa</taxon>
        <taxon>Nematoda</taxon>
        <taxon>Chromadorea</taxon>
        <taxon>Rhabditida</taxon>
        <taxon>Tylenchina</taxon>
        <taxon>Tylenchomorpha</taxon>
        <taxon>Tylenchoidea</taxon>
        <taxon>Meloidogynidae</taxon>
        <taxon>Meloidogyninae</taxon>
        <taxon>Meloidogyne</taxon>
    </lineage>
</organism>
<name>A0A6V7XKQ3_MELEN</name>
<evidence type="ECO:0000313" key="3">
    <source>
        <dbReference type="Proteomes" id="UP000580250"/>
    </source>
</evidence>
<keyword evidence="1" id="KW-0732">Signal</keyword>
<dbReference type="AlphaFoldDB" id="A0A6V7XKQ3"/>
<proteinExistence type="predicted"/>
<dbReference type="Proteomes" id="UP000580250">
    <property type="component" value="Unassembled WGS sequence"/>
</dbReference>
<gene>
    <name evidence="2" type="ORF">MENT_LOCUS53347</name>
</gene>
<dbReference type="EMBL" id="CAJEWN010001767">
    <property type="protein sequence ID" value="CAD2199914.1"/>
    <property type="molecule type" value="Genomic_DNA"/>
</dbReference>
<dbReference type="OrthoDB" id="5908956at2759"/>
<feature type="chain" id="PRO_5027698468" evidence="1">
    <location>
        <begin position="20"/>
        <end position="291"/>
    </location>
</feature>
<comment type="caution">
    <text evidence="2">The sequence shown here is derived from an EMBL/GenBank/DDBJ whole genome shotgun (WGS) entry which is preliminary data.</text>
</comment>
<reference evidence="2 3" key="1">
    <citation type="submission" date="2020-08" db="EMBL/GenBank/DDBJ databases">
        <authorList>
            <person name="Koutsovoulos G."/>
            <person name="Danchin GJ E."/>
        </authorList>
    </citation>
    <scope>NUCLEOTIDE SEQUENCE [LARGE SCALE GENOMIC DNA]</scope>
</reference>